<accession>A0AAE1YKJ9</accession>
<dbReference type="EMBL" id="JACGWO010000003">
    <property type="protein sequence ID" value="KAK4431709.1"/>
    <property type="molecule type" value="Genomic_DNA"/>
</dbReference>
<protein>
    <submittedName>
        <fullName evidence="1">Uncharacterized protein</fullName>
    </submittedName>
</protein>
<gene>
    <name evidence="1" type="ORF">Salat_0933000</name>
</gene>
<reference evidence="1" key="2">
    <citation type="journal article" date="2024" name="Plant">
        <title>Genomic evolution and insights into agronomic trait innovations of Sesamum species.</title>
        <authorList>
            <person name="Miao H."/>
            <person name="Wang L."/>
            <person name="Qu L."/>
            <person name="Liu H."/>
            <person name="Sun Y."/>
            <person name="Le M."/>
            <person name="Wang Q."/>
            <person name="Wei S."/>
            <person name="Zheng Y."/>
            <person name="Lin W."/>
            <person name="Duan Y."/>
            <person name="Cao H."/>
            <person name="Xiong S."/>
            <person name="Wang X."/>
            <person name="Wei L."/>
            <person name="Li C."/>
            <person name="Ma Q."/>
            <person name="Ju M."/>
            <person name="Zhao R."/>
            <person name="Li G."/>
            <person name="Mu C."/>
            <person name="Tian Q."/>
            <person name="Mei H."/>
            <person name="Zhang T."/>
            <person name="Gao T."/>
            <person name="Zhang H."/>
        </authorList>
    </citation>
    <scope>NUCLEOTIDE SEQUENCE</scope>
    <source>
        <strain evidence="1">3651</strain>
    </source>
</reference>
<proteinExistence type="predicted"/>
<name>A0AAE1YKJ9_9LAMI</name>
<comment type="caution">
    <text evidence="1">The sequence shown here is derived from an EMBL/GenBank/DDBJ whole genome shotgun (WGS) entry which is preliminary data.</text>
</comment>
<evidence type="ECO:0000313" key="2">
    <source>
        <dbReference type="Proteomes" id="UP001293254"/>
    </source>
</evidence>
<dbReference type="Proteomes" id="UP001293254">
    <property type="component" value="Unassembled WGS sequence"/>
</dbReference>
<reference evidence="1" key="1">
    <citation type="submission" date="2020-06" db="EMBL/GenBank/DDBJ databases">
        <authorList>
            <person name="Li T."/>
            <person name="Hu X."/>
            <person name="Zhang T."/>
            <person name="Song X."/>
            <person name="Zhang H."/>
            <person name="Dai N."/>
            <person name="Sheng W."/>
            <person name="Hou X."/>
            <person name="Wei L."/>
        </authorList>
    </citation>
    <scope>NUCLEOTIDE SEQUENCE</scope>
    <source>
        <strain evidence="1">3651</strain>
        <tissue evidence="1">Leaf</tissue>
    </source>
</reference>
<dbReference type="AlphaFoldDB" id="A0AAE1YKJ9"/>
<evidence type="ECO:0000313" key="1">
    <source>
        <dbReference type="EMBL" id="KAK4431709.1"/>
    </source>
</evidence>
<organism evidence="1 2">
    <name type="scientific">Sesamum alatum</name>
    <dbReference type="NCBI Taxonomy" id="300844"/>
    <lineage>
        <taxon>Eukaryota</taxon>
        <taxon>Viridiplantae</taxon>
        <taxon>Streptophyta</taxon>
        <taxon>Embryophyta</taxon>
        <taxon>Tracheophyta</taxon>
        <taxon>Spermatophyta</taxon>
        <taxon>Magnoliopsida</taxon>
        <taxon>eudicotyledons</taxon>
        <taxon>Gunneridae</taxon>
        <taxon>Pentapetalae</taxon>
        <taxon>asterids</taxon>
        <taxon>lamiids</taxon>
        <taxon>Lamiales</taxon>
        <taxon>Pedaliaceae</taxon>
        <taxon>Sesamum</taxon>
    </lineage>
</organism>
<sequence length="181" mass="20350">MMTDLALHVELANSERRCTDDACLHLISVMSKQQLTLQLSIRFLGPAMSQSYCYICRRIPEVMLPLQYLTKPLRASTTLFTVASLEDEIEIIASQLMADLGVDVATSTVPHEGNVSESQAWCSNMELQPPAGTDQDEICQGCFSSDVIETIFQPLNQDPYLLEELINQDYHDLHPQWSTLN</sequence>
<keyword evidence="2" id="KW-1185">Reference proteome</keyword>